<dbReference type="NCBIfam" id="TIGR02569">
    <property type="entry name" value="TIGR02569_actnb"/>
    <property type="match status" value="1"/>
</dbReference>
<sequence>MVIMSDVINIMHEKIPNQNILNVFGVSGEPILLPGGEGTCYRVGNVVFKPTNDTVKSSWIAEINNNLKSDKFRVPKSIHSKSGTWVFDGWTASEFLEGQHRRGQYAEAIKLSKVFHKALANIPKPEWFDKKTDVFAIADKIAWSELPLPNFEPTKEPLKKIFNLLKDNHLPNQLIHGDWGLNQILFHDTLPPAIIDVTPYFRPADYPIADMIISALDHEDADLSILDLGQDIADFNQLLLRALVFRTCTYVGFQTHPENNRDWTPEINCHLNLFDIIIKKL</sequence>
<evidence type="ECO:0000313" key="1">
    <source>
        <dbReference type="EMBL" id="OGH94250.1"/>
    </source>
</evidence>
<dbReference type="InterPro" id="IPR011009">
    <property type="entry name" value="Kinase-like_dom_sf"/>
</dbReference>
<accession>A0A1F6PDW7</accession>
<dbReference type="STRING" id="1798709.A2538_01640"/>
<name>A0A1F6PDW7_9BACT</name>
<protein>
    <submittedName>
        <fullName evidence="1">TIGR02569 family protein</fullName>
    </submittedName>
</protein>
<proteinExistence type="predicted"/>
<dbReference type="InterPro" id="IPR013402">
    <property type="entry name" value="CHP02569"/>
</dbReference>
<dbReference type="EMBL" id="MFRE01000010">
    <property type="protein sequence ID" value="OGH94250.1"/>
    <property type="molecule type" value="Genomic_DNA"/>
</dbReference>
<dbReference type="AlphaFoldDB" id="A0A1F6PDW7"/>
<organism evidence="1 2">
    <name type="scientific">Candidatus Magasanikbacteria bacterium RIFOXYD2_FULL_41_14</name>
    <dbReference type="NCBI Taxonomy" id="1798709"/>
    <lineage>
        <taxon>Bacteria</taxon>
        <taxon>Candidatus Magasanikiibacteriota</taxon>
    </lineage>
</organism>
<dbReference type="Proteomes" id="UP000178254">
    <property type="component" value="Unassembled WGS sequence"/>
</dbReference>
<dbReference type="SUPFAM" id="SSF56112">
    <property type="entry name" value="Protein kinase-like (PK-like)"/>
    <property type="match status" value="1"/>
</dbReference>
<reference evidence="1 2" key="1">
    <citation type="journal article" date="2016" name="Nat. Commun.">
        <title>Thousands of microbial genomes shed light on interconnected biogeochemical processes in an aquifer system.</title>
        <authorList>
            <person name="Anantharaman K."/>
            <person name="Brown C.T."/>
            <person name="Hug L.A."/>
            <person name="Sharon I."/>
            <person name="Castelle C.J."/>
            <person name="Probst A.J."/>
            <person name="Thomas B.C."/>
            <person name="Singh A."/>
            <person name="Wilkins M.J."/>
            <person name="Karaoz U."/>
            <person name="Brodie E.L."/>
            <person name="Williams K.H."/>
            <person name="Hubbard S.S."/>
            <person name="Banfield J.F."/>
        </authorList>
    </citation>
    <scope>NUCLEOTIDE SEQUENCE [LARGE SCALE GENOMIC DNA]</scope>
</reference>
<evidence type="ECO:0000313" key="2">
    <source>
        <dbReference type="Proteomes" id="UP000178254"/>
    </source>
</evidence>
<comment type="caution">
    <text evidence="1">The sequence shown here is derived from an EMBL/GenBank/DDBJ whole genome shotgun (WGS) entry which is preliminary data.</text>
</comment>
<gene>
    <name evidence="1" type="ORF">A2538_01640</name>
</gene>